<dbReference type="Pfam" id="PF01906">
    <property type="entry name" value="YbjQ_1"/>
    <property type="match status" value="1"/>
</dbReference>
<organism evidence="3 4">
    <name type="scientific">Thermosipho affectus</name>
    <dbReference type="NCBI Taxonomy" id="660294"/>
    <lineage>
        <taxon>Bacteria</taxon>
        <taxon>Thermotogati</taxon>
        <taxon>Thermotogota</taxon>
        <taxon>Thermotogae</taxon>
        <taxon>Thermotogales</taxon>
        <taxon>Fervidobacteriaceae</taxon>
        <taxon>Thermosipho</taxon>
    </lineage>
</organism>
<gene>
    <name evidence="3" type="ORF">XJ44_06430</name>
</gene>
<protein>
    <recommendedName>
        <fullName evidence="2">UPF0145 protein XJ44_06430</fullName>
    </recommendedName>
</protein>
<evidence type="ECO:0000256" key="1">
    <source>
        <dbReference type="ARBA" id="ARBA00010751"/>
    </source>
</evidence>
<proteinExistence type="inferred from homology"/>
<sequence>MLISTTEKVPGYKITKILGVVMGNIVHSKHLGKDIAAAFKTLAGGEIKSYTEMMTEARNKAIERMIDEAEKLGADAIVSIRFSSAAVMSGAAEILAYGTAVKLSSTTDNN</sequence>
<evidence type="ECO:0000256" key="2">
    <source>
        <dbReference type="HAMAP-Rule" id="MF_00338"/>
    </source>
</evidence>
<evidence type="ECO:0000313" key="4">
    <source>
        <dbReference type="Proteomes" id="UP000242616"/>
    </source>
</evidence>
<dbReference type="InterPro" id="IPR035439">
    <property type="entry name" value="UPF0145_dom_sf"/>
</dbReference>
<dbReference type="Proteomes" id="UP000242616">
    <property type="component" value="Unassembled WGS sequence"/>
</dbReference>
<dbReference type="HAMAP" id="MF_00338">
    <property type="entry name" value="UPF0145"/>
    <property type="match status" value="1"/>
</dbReference>
<dbReference type="SUPFAM" id="SSF117782">
    <property type="entry name" value="YbjQ-like"/>
    <property type="match status" value="1"/>
</dbReference>
<dbReference type="RefSeq" id="WP_077198461.1">
    <property type="nucleotide sequence ID" value="NZ_LBFC01000021.1"/>
</dbReference>
<reference evidence="3 4" key="1">
    <citation type="submission" date="2015-06" db="EMBL/GenBank/DDBJ databases">
        <title>Genome sequencing of Thermotogales isolates from hydrothermal vents.</title>
        <authorList>
            <person name="Haverkamp T.H."/>
            <person name="Kublanov I.V."/>
            <person name="Nesbo C.L."/>
        </authorList>
    </citation>
    <scope>NUCLEOTIDE SEQUENCE [LARGE SCALE GENOMIC DNA]</scope>
    <source>
        <strain evidence="4">ik275mar</strain>
    </source>
</reference>
<keyword evidence="4" id="KW-1185">Reference proteome</keyword>
<dbReference type="Gene3D" id="3.30.110.70">
    <property type="entry name" value="Hypothetical protein apc22750. Chain B"/>
    <property type="match status" value="1"/>
</dbReference>
<dbReference type="PANTHER" id="PTHR34068:SF2">
    <property type="entry name" value="UPF0145 PROTEIN SCO3412"/>
    <property type="match status" value="1"/>
</dbReference>
<name>A0ABX3IGF8_9BACT</name>
<accession>A0ABX3IGF8</accession>
<comment type="caution">
    <text evidence="3">The sequence shown here is derived from an EMBL/GenBank/DDBJ whole genome shotgun (WGS) entry which is preliminary data.</text>
</comment>
<evidence type="ECO:0000313" key="3">
    <source>
        <dbReference type="EMBL" id="ONN26925.1"/>
    </source>
</evidence>
<dbReference type="InterPro" id="IPR002765">
    <property type="entry name" value="UPF0145_YbjQ-like"/>
</dbReference>
<comment type="similarity">
    <text evidence="1 2">Belongs to the UPF0145 family.</text>
</comment>
<dbReference type="PANTHER" id="PTHR34068">
    <property type="entry name" value="UPF0145 PROTEIN YBJQ"/>
    <property type="match status" value="1"/>
</dbReference>
<dbReference type="EMBL" id="LBFC01000021">
    <property type="protein sequence ID" value="ONN26925.1"/>
    <property type="molecule type" value="Genomic_DNA"/>
</dbReference>